<proteinExistence type="inferred from homology"/>
<dbReference type="GO" id="GO:0003735">
    <property type="term" value="F:structural constituent of ribosome"/>
    <property type="evidence" value="ECO:0007669"/>
    <property type="project" value="InterPro"/>
</dbReference>
<dbReference type="GeneID" id="16997632"/>
<dbReference type="InterPro" id="IPR007741">
    <property type="entry name" value="Ribosomal_mL43/mS25/NADH_DH"/>
</dbReference>
<dbReference type="EMBL" id="AP006501">
    <property type="protein sequence ID" value="BAM83039.1"/>
    <property type="molecule type" value="Genomic_DNA"/>
</dbReference>
<keyword evidence="5" id="KW-0687">Ribonucleoprotein</keyword>
<name>M1VC65_CYAM1</name>
<dbReference type="PANTHER" id="PTHR21396">
    <property type="entry name" value="39S RIBOSOMAL PROTEIN L43"/>
    <property type="match status" value="1"/>
</dbReference>
<dbReference type="AlphaFoldDB" id="M1VC65"/>
<evidence type="ECO:0000256" key="2">
    <source>
        <dbReference type="ARBA" id="ARBA00006073"/>
    </source>
</evidence>
<evidence type="ECO:0000256" key="4">
    <source>
        <dbReference type="ARBA" id="ARBA00023128"/>
    </source>
</evidence>
<dbReference type="GO" id="GO:0005762">
    <property type="term" value="C:mitochondrial large ribosomal subunit"/>
    <property type="evidence" value="ECO:0007669"/>
    <property type="project" value="TreeGrafter"/>
</dbReference>
<dbReference type="KEGG" id="cme:CYME_CMS499C"/>
<evidence type="ECO:0000256" key="6">
    <source>
        <dbReference type="ARBA" id="ARBA00035188"/>
    </source>
</evidence>
<dbReference type="SMART" id="SM00916">
    <property type="entry name" value="L51_S25_CI-B8"/>
    <property type="match status" value="1"/>
</dbReference>
<dbReference type="STRING" id="280699.M1VC65"/>
<dbReference type="Proteomes" id="UP000007014">
    <property type="component" value="Chromosome 19"/>
</dbReference>
<dbReference type="Gramene" id="CMS499CT">
    <property type="protein sequence ID" value="CMS499CT"/>
    <property type="gene ID" value="CMS499C"/>
</dbReference>
<dbReference type="SUPFAM" id="SSF52833">
    <property type="entry name" value="Thioredoxin-like"/>
    <property type="match status" value="1"/>
</dbReference>
<protein>
    <recommendedName>
        <fullName evidence="6">Large ribosomal subunit protein mL43</fullName>
    </recommendedName>
</protein>
<gene>
    <name evidence="8" type="ORF">CYME_CMS499C</name>
</gene>
<comment type="subcellular location">
    <subcellularLocation>
        <location evidence="1">Mitochondrion</location>
    </subcellularLocation>
</comment>
<dbReference type="OMA" id="PKHNEIS"/>
<dbReference type="GO" id="GO:0032543">
    <property type="term" value="P:mitochondrial translation"/>
    <property type="evidence" value="ECO:0007669"/>
    <property type="project" value="InterPro"/>
</dbReference>
<dbReference type="RefSeq" id="XP_005539075.1">
    <property type="nucleotide sequence ID" value="XM_005539018.1"/>
</dbReference>
<dbReference type="Gene3D" id="3.40.30.10">
    <property type="entry name" value="Glutaredoxin"/>
    <property type="match status" value="1"/>
</dbReference>
<evidence type="ECO:0000313" key="8">
    <source>
        <dbReference type="EMBL" id="BAM83039.1"/>
    </source>
</evidence>
<evidence type="ECO:0000256" key="1">
    <source>
        <dbReference type="ARBA" id="ARBA00004173"/>
    </source>
</evidence>
<evidence type="ECO:0000256" key="5">
    <source>
        <dbReference type="ARBA" id="ARBA00023274"/>
    </source>
</evidence>
<keyword evidence="4" id="KW-0496">Mitochondrion</keyword>
<dbReference type="InterPro" id="IPR039927">
    <property type="entry name" value="Ribosomal_mL43"/>
</dbReference>
<sequence>MSLSSGAAAADAVTSAGAKLSPAAQHLRIEQVRILFCTFGGSSGGIRSFLSSELFSYARQHPDVKFSVERRARRHPLAIGRYRNGYERTLELSNQSPREIRERLDYLINSLGNKQRPPTQLSYGVVSQSPSIQGMTRVAQLTPDWYVQVARKALDGARSRAGIPSFAEIVDHVGMTRATRIFQRVQLLARTQNGRIANDASSDTA</sequence>
<feature type="domain" description="Ribosomal protein/NADH dehydrogenase" evidence="7">
    <location>
        <begin position="38"/>
        <end position="111"/>
    </location>
</feature>
<dbReference type="OrthoDB" id="88at2759"/>
<evidence type="ECO:0000256" key="3">
    <source>
        <dbReference type="ARBA" id="ARBA00022980"/>
    </source>
</evidence>
<dbReference type="Pfam" id="PF05047">
    <property type="entry name" value="L51_S25_CI-B8"/>
    <property type="match status" value="1"/>
</dbReference>
<reference evidence="8 9" key="2">
    <citation type="journal article" date="2007" name="BMC Biol.">
        <title>A 100%-complete sequence reveals unusually simple genomic features in the hot-spring red alga Cyanidioschyzon merolae.</title>
        <authorList>
            <person name="Nozaki H."/>
            <person name="Takano H."/>
            <person name="Misumi O."/>
            <person name="Terasawa K."/>
            <person name="Matsuzaki M."/>
            <person name="Maruyama S."/>
            <person name="Nishida K."/>
            <person name="Yagisawa F."/>
            <person name="Yoshida Y."/>
            <person name="Fujiwara T."/>
            <person name="Takio S."/>
            <person name="Tamura K."/>
            <person name="Chung S.J."/>
            <person name="Nakamura S."/>
            <person name="Kuroiwa H."/>
            <person name="Tanaka K."/>
            <person name="Sato N."/>
            <person name="Kuroiwa T."/>
        </authorList>
    </citation>
    <scope>NUCLEOTIDE SEQUENCE [LARGE SCALE GENOMIC DNA]</scope>
    <source>
        <strain evidence="8 9">10D</strain>
    </source>
</reference>
<evidence type="ECO:0000259" key="7">
    <source>
        <dbReference type="SMART" id="SM00916"/>
    </source>
</evidence>
<dbReference type="PANTHER" id="PTHR21396:SF2">
    <property type="entry name" value="LARGE RIBOSOMAL SUBUNIT PROTEIN ML43"/>
    <property type="match status" value="1"/>
</dbReference>
<dbReference type="HOGENOM" id="CLU_1339250_0_0_1"/>
<keyword evidence="9" id="KW-1185">Reference proteome</keyword>
<keyword evidence="3" id="KW-0689">Ribosomal protein</keyword>
<dbReference type="eggNOG" id="KOG3445">
    <property type="taxonomic scope" value="Eukaryota"/>
</dbReference>
<accession>M1VC65</accession>
<dbReference type="InterPro" id="IPR036249">
    <property type="entry name" value="Thioredoxin-like_sf"/>
</dbReference>
<comment type="similarity">
    <text evidence="2">Belongs to the mitochondrion-specific ribosomal protein mL43 family.</text>
</comment>
<evidence type="ECO:0000313" key="9">
    <source>
        <dbReference type="Proteomes" id="UP000007014"/>
    </source>
</evidence>
<organism evidence="8 9">
    <name type="scientific">Cyanidioschyzon merolae (strain NIES-3377 / 10D)</name>
    <name type="common">Unicellular red alga</name>
    <dbReference type="NCBI Taxonomy" id="280699"/>
    <lineage>
        <taxon>Eukaryota</taxon>
        <taxon>Rhodophyta</taxon>
        <taxon>Bangiophyceae</taxon>
        <taxon>Cyanidiales</taxon>
        <taxon>Cyanidiaceae</taxon>
        <taxon>Cyanidioschyzon</taxon>
    </lineage>
</organism>
<reference evidence="8 9" key="1">
    <citation type="journal article" date="2004" name="Nature">
        <title>Genome sequence of the ultrasmall unicellular red alga Cyanidioschyzon merolae 10D.</title>
        <authorList>
            <person name="Matsuzaki M."/>
            <person name="Misumi O."/>
            <person name="Shin-i T."/>
            <person name="Maruyama S."/>
            <person name="Takahara M."/>
            <person name="Miyagishima S."/>
            <person name="Mori T."/>
            <person name="Nishida K."/>
            <person name="Yagisawa F."/>
            <person name="Nishida K."/>
            <person name="Yoshida Y."/>
            <person name="Nishimura Y."/>
            <person name="Nakao S."/>
            <person name="Kobayashi T."/>
            <person name="Momoyama Y."/>
            <person name="Higashiyama T."/>
            <person name="Minoda A."/>
            <person name="Sano M."/>
            <person name="Nomoto H."/>
            <person name="Oishi K."/>
            <person name="Hayashi H."/>
            <person name="Ohta F."/>
            <person name="Nishizaka S."/>
            <person name="Haga S."/>
            <person name="Miura S."/>
            <person name="Morishita T."/>
            <person name="Kabeya Y."/>
            <person name="Terasawa K."/>
            <person name="Suzuki Y."/>
            <person name="Ishii Y."/>
            <person name="Asakawa S."/>
            <person name="Takano H."/>
            <person name="Ohta N."/>
            <person name="Kuroiwa H."/>
            <person name="Tanaka K."/>
            <person name="Shimizu N."/>
            <person name="Sugano S."/>
            <person name="Sato N."/>
            <person name="Nozaki H."/>
            <person name="Ogasawara N."/>
            <person name="Kohara Y."/>
            <person name="Kuroiwa T."/>
        </authorList>
    </citation>
    <scope>NUCLEOTIDE SEQUENCE [LARGE SCALE GENOMIC DNA]</scope>
    <source>
        <strain evidence="8 9">10D</strain>
    </source>
</reference>